<organism evidence="1 2">
    <name type="scientific">Pleurodeles waltl</name>
    <name type="common">Iberian ribbed newt</name>
    <dbReference type="NCBI Taxonomy" id="8319"/>
    <lineage>
        <taxon>Eukaryota</taxon>
        <taxon>Metazoa</taxon>
        <taxon>Chordata</taxon>
        <taxon>Craniata</taxon>
        <taxon>Vertebrata</taxon>
        <taxon>Euteleostomi</taxon>
        <taxon>Amphibia</taxon>
        <taxon>Batrachia</taxon>
        <taxon>Caudata</taxon>
        <taxon>Salamandroidea</taxon>
        <taxon>Salamandridae</taxon>
        <taxon>Pleurodelinae</taxon>
        <taxon>Pleurodeles</taxon>
    </lineage>
</organism>
<protein>
    <submittedName>
        <fullName evidence="1">Uncharacterized protein</fullName>
    </submittedName>
</protein>
<accession>A0AAV7NM15</accession>
<evidence type="ECO:0000313" key="2">
    <source>
        <dbReference type="Proteomes" id="UP001066276"/>
    </source>
</evidence>
<dbReference type="Proteomes" id="UP001066276">
    <property type="component" value="Chromosome 8"/>
</dbReference>
<sequence length="99" mass="10807">MAPDLTRPHPEPRSKACASRGRHQLHLIIDAPRHPALPWPLTSRGPTQSPAAQRVPALAASDYWFNYSLIGSNRAVIFTALAHTTIRVAGIRTIGAHTE</sequence>
<dbReference type="AlphaFoldDB" id="A0AAV7NM15"/>
<proteinExistence type="predicted"/>
<dbReference type="EMBL" id="JANPWB010000012">
    <property type="protein sequence ID" value="KAJ1117081.1"/>
    <property type="molecule type" value="Genomic_DNA"/>
</dbReference>
<gene>
    <name evidence="1" type="ORF">NDU88_005281</name>
</gene>
<evidence type="ECO:0000313" key="1">
    <source>
        <dbReference type="EMBL" id="KAJ1117081.1"/>
    </source>
</evidence>
<name>A0AAV7NM15_PLEWA</name>
<keyword evidence="2" id="KW-1185">Reference proteome</keyword>
<comment type="caution">
    <text evidence="1">The sequence shown here is derived from an EMBL/GenBank/DDBJ whole genome shotgun (WGS) entry which is preliminary data.</text>
</comment>
<reference evidence="1" key="1">
    <citation type="journal article" date="2022" name="bioRxiv">
        <title>Sequencing and chromosome-scale assembly of the giantPleurodeles waltlgenome.</title>
        <authorList>
            <person name="Brown T."/>
            <person name="Elewa A."/>
            <person name="Iarovenko S."/>
            <person name="Subramanian E."/>
            <person name="Araus A.J."/>
            <person name="Petzold A."/>
            <person name="Susuki M."/>
            <person name="Suzuki K.-i.T."/>
            <person name="Hayashi T."/>
            <person name="Toyoda A."/>
            <person name="Oliveira C."/>
            <person name="Osipova E."/>
            <person name="Leigh N.D."/>
            <person name="Simon A."/>
            <person name="Yun M.H."/>
        </authorList>
    </citation>
    <scope>NUCLEOTIDE SEQUENCE</scope>
    <source>
        <strain evidence="1">20211129_DDA</strain>
        <tissue evidence="1">Liver</tissue>
    </source>
</reference>